<dbReference type="AlphaFoldDB" id="A0AAV9W4P4"/>
<feature type="region of interest" description="Disordered" evidence="1">
    <location>
        <begin position="1"/>
        <end position="132"/>
    </location>
</feature>
<evidence type="ECO:0000256" key="1">
    <source>
        <dbReference type="SAM" id="MobiDB-lite"/>
    </source>
</evidence>
<keyword evidence="3" id="KW-1185">Reference proteome</keyword>
<sequence length="365" mass="40239">MKLTPSDPGSASEEPKTLIPTSQTKSQTTGSAPPGQRTPLKTTAAPESNTLLSSTEALSASSVTTSSSSNELSKATSVSEIFTRAPLETSSSVPSLQPLNHTKESDTPLNSTGQGDHETKGAGNGAENTSPRSLLNYLNPMNFYRMWVVCPEMETILERMDSDPEKYPTFQTSPQTRSDSALDFVAARNYFSFMKAEVCSECTCVPKSGRVSRSFDRMKPCYEDDVAERCKEWLGCTCTAEMREDIDRLEEYTFNARLFAYLGVPDWVQKLYPDHSFYANGRWLTWEVARGITGGRTEKYEMTDAKEPYYLEGPDEGYGENGPFAGKGDFGGPGARFGDLSLWPSFGYNSVVKRESPELEDVTEG</sequence>
<accession>A0AAV9W4P4</accession>
<dbReference type="EMBL" id="JAVHJL010000006">
    <property type="protein sequence ID" value="KAK6501272.1"/>
    <property type="molecule type" value="Genomic_DNA"/>
</dbReference>
<proteinExistence type="predicted"/>
<protein>
    <submittedName>
        <fullName evidence="2">Uncharacterized protein</fullName>
    </submittedName>
</protein>
<name>A0AAV9W4P4_9PEZI</name>
<organism evidence="2 3">
    <name type="scientific">Arthrobotrys musiformis</name>
    <dbReference type="NCBI Taxonomy" id="47236"/>
    <lineage>
        <taxon>Eukaryota</taxon>
        <taxon>Fungi</taxon>
        <taxon>Dikarya</taxon>
        <taxon>Ascomycota</taxon>
        <taxon>Pezizomycotina</taxon>
        <taxon>Orbiliomycetes</taxon>
        <taxon>Orbiliales</taxon>
        <taxon>Orbiliaceae</taxon>
        <taxon>Arthrobotrys</taxon>
    </lineage>
</organism>
<evidence type="ECO:0000313" key="2">
    <source>
        <dbReference type="EMBL" id="KAK6501272.1"/>
    </source>
</evidence>
<comment type="caution">
    <text evidence="2">The sequence shown here is derived from an EMBL/GenBank/DDBJ whole genome shotgun (WGS) entry which is preliminary data.</text>
</comment>
<feature type="compositionally biased region" description="Polar residues" evidence="1">
    <location>
        <begin position="88"/>
        <end position="100"/>
    </location>
</feature>
<reference evidence="2 3" key="1">
    <citation type="submission" date="2023-08" db="EMBL/GenBank/DDBJ databases">
        <authorList>
            <person name="Palmer J.M."/>
        </authorList>
    </citation>
    <scope>NUCLEOTIDE SEQUENCE [LARGE SCALE GENOMIC DNA]</scope>
    <source>
        <strain evidence="2 3">TWF481</strain>
    </source>
</reference>
<feature type="compositionally biased region" description="Polar residues" evidence="1">
    <location>
        <begin position="19"/>
        <end position="31"/>
    </location>
</feature>
<gene>
    <name evidence="2" type="ORF">TWF481_009113</name>
</gene>
<dbReference type="Proteomes" id="UP001370758">
    <property type="component" value="Unassembled WGS sequence"/>
</dbReference>
<evidence type="ECO:0000313" key="3">
    <source>
        <dbReference type="Proteomes" id="UP001370758"/>
    </source>
</evidence>
<feature type="compositionally biased region" description="Low complexity" evidence="1">
    <location>
        <begin position="47"/>
        <end position="77"/>
    </location>
</feature>